<evidence type="ECO:0000313" key="2">
    <source>
        <dbReference type="Proteomes" id="UP000595814"/>
    </source>
</evidence>
<keyword evidence="2" id="KW-1185">Reference proteome</keyword>
<proteinExistence type="predicted"/>
<dbReference type="Proteomes" id="UP000595814">
    <property type="component" value="Chromosome"/>
</dbReference>
<accession>A0AC61MQQ6</accession>
<name>A0AC61MQQ6_9FIRM</name>
<organism evidence="1 2">
    <name type="scientific">Miniphocaeibacter halophilus</name>
    <dbReference type="NCBI Taxonomy" id="2931922"/>
    <lineage>
        <taxon>Bacteria</taxon>
        <taxon>Bacillati</taxon>
        <taxon>Bacillota</taxon>
        <taxon>Tissierellia</taxon>
        <taxon>Tissierellales</taxon>
        <taxon>Peptoniphilaceae</taxon>
        <taxon>Miniphocaeibacter</taxon>
    </lineage>
</organism>
<protein>
    <submittedName>
        <fullName evidence="1">XdhC family protein</fullName>
    </submittedName>
</protein>
<gene>
    <name evidence="1" type="ORF">JFY71_00040</name>
</gene>
<reference evidence="1 2" key="1">
    <citation type="journal article" date="2022" name="Int. J. Syst. Evol. Microbiol.">
        <title>Miniphocaeibacter halophilus sp. nov., an ammonium-tolerant acetate-producing bacterium isolated from a biogas system.</title>
        <authorList>
            <person name="Schnurer A."/>
            <person name="Singh A."/>
            <person name="Bi S."/>
            <person name="Qiao W."/>
            <person name="Westerholm M."/>
        </authorList>
    </citation>
    <scope>NUCLEOTIDE SEQUENCE [LARGE SCALE GENOMIC DNA]</scope>
    <source>
        <strain evidence="1 2">AMB_01</strain>
    </source>
</reference>
<evidence type="ECO:0000313" key="1">
    <source>
        <dbReference type="EMBL" id="QQK07962.1"/>
    </source>
</evidence>
<sequence length="270" mass="29714">METQVLTKIAKKVEKGEKAALVILENNCGSVPGKEGSLMGVFEDGSIVGTVGGGAIEFDIVQRTLKAMERNKNFKFDYSLTEDGELQMACGGQTSGFVKIFVPKNNLIIFGAGHCAQKLAKFALGCNFNVTIVDDREEFKNHPDFEGITEYIVGIPEDIVDKLKFDKNSTYIVIATRGHMHDYEATKAVIEKDYKYIGMLGSRKKAIELKEKLVNSGTDLDLVNKIYLPIGLDISNGSIEEIGISILGEILKVKNGLDGKSRKIEIENRD</sequence>
<dbReference type="EMBL" id="CP066744">
    <property type="protein sequence ID" value="QQK07962.1"/>
    <property type="molecule type" value="Genomic_DNA"/>
</dbReference>